<dbReference type="InterPro" id="IPR037066">
    <property type="entry name" value="Plug_dom_sf"/>
</dbReference>
<evidence type="ECO:0000313" key="1">
    <source>
        <dbReference type="EMBL" id="EIY51808.1"/>
    </source>
</evidence>
<comment type="caution">
    <text evidence="1">The sequence shown here is derived from an EMBL/GenBank/DDBJ whole genome shotgun (WGS) entry which is preliminary data.</text>
</comment>
<dbReference type="eggNOG" id="COG1629">
    <property type="taxonomic scope" value="Bacteria"/>
</dbReference>
<dbReference type="PATRIC" id="fig|997884.3.peg.1379"/>
<evidence type="ECO:0000313" key="2">
    <source>
        <dbReference type="Proteomes" id="UP000003089"/>
    </source>
</evidence>
<organism evidence="1 2">
    <name type="scientific">Bacteroides nordii CL02T12C05</name>
    <dbReference type="NCBI Taxonomy" id="997884"/>
    <lineage>
        <taxon>Bacteria</taxon>
        <taxon>Pseudomonadati</taxon>
        <taxon>Bacteroidota</taxon>
        <taxon>Bacteroidia</taxon>
        <taxon>Bacteroidales</taxon>
        <taxon>Bacteroidaceae</taxon>
        <taxon>Bacteroides</taxon>
    </lineage>
</organism>
<proteinExistence type="predicted"/>
<dbReference type="AlphaFoldDB" id="I9S8X3"/>
<dbReference type="EMBL" id="AGXS01000015">
    <property type="protein sequence ID" value="EIY51808.1"/>
    <property type="molecule type" value="Genomic_DNA"/>
</dbReference>
<name>I9S8X3_9BACE</name>
<protein>
    <submittedName>
        <fullName evidence="1">Uncharacterized protein</fullName>
    </submittedName>
</protein>
<reference evidence="1 2" key="1">
    <citation type="submission" date="2012-02" db="EMBL/GenBank/DDBJ databases">
        <title>The Genome Sequence of Bacteroides nordii CL02T12C05.</title>
        <authorList>
            <consortium name="The Broad Institute Genome Sequencing Platform"/>
            <person name="Earl A."/>
            <person name="Ward D."/>
            <person name="Feldgarden M."/>
            <person name="Gevers D."/>
            <person name="Zitomersky N.L."/>
            <person name="Coyne M.J."/>
            <person name="Comstock L.E."/>
            <person name="Young S.K."/>
            <person name="Zeng Q."/>
            <person name="Gargeya S."/>
            <person name="Fitzgerald M."/>
            <person name="Haas B."/>
            <person name="Abouelleil A."/>
            <person name="Alvarado L."/>
            <person name="Arachchi H.M."/>
            <person name="Berlin A."/>
            <person name="Chapman S.B."/>
            <person name="Gearin G."/>
            <person name="Goldberg J."/>
            <person name="Griggs A."/>
            <person name="Gujja S."/>
            <person name="Hansen M."/>
            <person name="Heiman D."/>
            <person name="Howarth C."/>
            <person name="Larimer J."/>
            <person name="Lui A."/>
            <person name="MacDonald P.J.P."/>
            <person name="McCowen C."/>
            <person name="Montmayeur A."/>
            <person name="Murphy C."/>
            <person name="Neiman D."/>
            <person name="Pearson M."/>
            <person name="Priest M."/>
            <person name="Roberts A."/>
            <person name="Saif S."/>
            <person name="Shea T."/>
            <person name="Sisk P."/>
            <person name="Stolte C."/>
            <person name="Sykes S."/>
            <person name="Wortman J."/>
            <person name="Nusbaum C."/>
            <person name="Birren B."/>
        </authorList>
    </citation>
    <scope>NUCLEOTIDE SEQUENCE [LARGE SCALE GENOMIC DNA]</scope>
    <source>
        <strain evidence="1 2">CL02T12C05</strain>
    </source>
</reference>
<dbReference type="Gene3D" id="2.60.40.1930">
    <property type="match status" value="1"/>
</dbReference>
<keyword evidence="2" id="KW-1185">Reference proteome</keyword>
<dbReference type="Proteomes" id="UP000003089">
    <property type="component" value="Unassembled WGS sequence"/>
</dbReference>
<accession>I9S8X3</accession>
<dbReference type="RefSeq" id="WP_007484330.1">
    <property type="nucleotide sequence ID" value="NZ_JH724314.1"/>
</dbReference>
<dbReference type="Gene3D" id="2.170.130.10">
    <property type="entry name" value="TonB-dependent receptor, plug domain"/>
    <property type="match status" value="1"/>
</dbReference>
<sequence length="886" mass="100450">MKNLTLPIVHKYTVAIFLWEVLFTPLQMLSAQNKLDSVVSYFHQLQGTHQEKLYLHLDKPYYGAGDNIWYKGYLINATSHLENPKSNFIITELINRTDSVILRKKIKRDSLGFQNAFTLPSTLPAGDYYIRGYTNWMQNEDPVFFYSRNLQIGNSIDVTILSTIEYQPDTKNNYLAKIRFADNNNKPYNNIQVRFQYFEDGKAEKRGKKKTNEYGQIYIPLNGIKEEGQRRIEVTFDDPQYIFEKTFHLPVFSKDFDVTFFPEGGALSTVLRQNIAFKAQGADGLSREINGYLMNSQGDTLEIIRSEHSGMGVFSMSPIAGESYHALITSSDSITKRFDLPAVKTDAITLAIVHHKQNILFEVQKSEQAAWPKELYLLAHTRGKPVIFQSINTEKPYGMIKNGLLAEGITHFLVVDGSGRAISERLIFITDRQTPDWQIKTNKEVYSKREKVSLLVKATDFTGAPLNGNFSISITNHKDIQTDSLADNILSNLLLTSDLKGHIENPGYYFLKQDAKTQRYLDLVMLTHGWRRHQIEGVFRKPIIHIDNYIEAGQTISGRIKGLFGKNIQKGPIYVLAPQSKIIETTLTNEKGEFIVNTSFRDSTTFIIQARTKRGFAGVDILVDNPPLPKTYNLHPYPQTSNLSMDDYLINTREKYYMEGGMRVYNLKEVVVTANRNLSTQQSLYAGISDYTLKNERLSERGGQSILNVITQLPGISLNEGKIHIRNNPQQPVFVIDDLVYDEPDYSMLEMIQTDDVEELNLIRDAGASYFGSQGAGGAIVITLKDPGKIPPPPARGIITYTPLGYSQSVEFYHPTYDTPQKKENTTTDLRTTIYWNPGLQLNADGTATIEYYMPDSTAPQDIVIEGVSKNGKICRFTKTINQPSN</sequence>
<dbReference type="SUPFAM" id="SSF56935">
    <property type="entry name" value="Porins"/>
    <property type="match status" value="1"/>
</dbReference>
<dbReference type="STRING" id="997884.HMPREF1068_01355"/>
<gene>
    <name evidence="1" type="ORF">HMPREF1068_01355</name>
</gene>
<dbReference type="eggNOG" id="COG2373">
    <property type="taxonomic scope" value="Bacteria"/>
</dbReference>
<dbReference type="HOGENOM" id="CLU_013214_1_0_10"/>